<dbReference type="InterPro" id="IPR005135">
    <property type="entry name" value="Endo/exonuclease/phosphatase"/>
</dbReference>
<dbReference type="InterPro" id="IPR036691">
    <property type="entry name" value="Endo/exonu/phosph_ase_sf"/>
</dbReference>
<reference evidence="12" key="2">
    <citation type="submission" date="2023-06" db="EMBL/GenBank/DDBJ databases">
        <authorList>
            <consortium name="Lawrence Berkeley National Laboratory"/>
            <person name="Haridas S."/>
            <person name="Hensen N."/>
            <person name="Bonometti L."/>
            <person name="Westerberg I."/>
            <person name="Brannstrom I.O."/>
            <person name="Guillou S."/>
            <person name="Cros-Aarteil S."/>
            <person name="Calhoun S."/>
            <person name="Kuo A."/>
            <person name="Mondo S."/>
            <person name="Pangilinan J."/>
            <person name="Riley R."/>
            <person name="LaButti K."/>
            <person name="Andreopoulos B."/>
            <person name="Lipzen A."/>
            <person name="Chen C."/>
            <person name="Yanf M."/>
            <person name="Daum C."/>
            <person name="Ng V."/>
            <person name="Clum A."/>
            <person name="Steindorff A."/>
            <person name="Ohm R."/>
            <person name="Martin F."/>
            <person name="Silar P."/>
            <person name="Natvig D."/>
            <person name="Lalanne C."/>
            <person name="Gautier V."/>
            <person name="Ament-velasquez S.L."/>
            <person name="Kruys A."/>
            <person name="Hutchinson M.I."/>
            <person name="Powell A.J."/>
            <person name="Barry K."/>
            <person name="Miller A.N."/>
            <person name="Grigoriev I.V."/>
            <person name="Debuchy R."/>
            <person name="Gladieux P."/>
            <person name="Thoren M.H."/>
            <person name="Johannesson H."/>
        </authorList>
    </citation>
    <scope>NUCLEOTIDE SEQUENCE</scope>
    <source>
        <strain evidence="12">CBS 232.78</strain>
    </source>
</reference>
<keyword evidence="7" id="KW-0378">Hydrolase</keyword>
<dbReference type="EMBL" id="JAULSW010000003">
    <property type="protein sequence ID" value="KAK3387641.1"/>
    <property type="molecule type" value="Genomic_DNA"/>
</dbReference>
<evidence type="ECO:0000313" key="13">
    <source>
        <dbReference type="Proteomes" id="UP001285441"/>
    </source>
</evidence>
<dbReference type="InterPro" id="IPR051547">
    <property type="entry name" value="TDP2-like"/>
</dbReference>
<protein>
    <submittedName>
        <fullName evidence="12">Endonuclease/exonuclease/phosphatase</fullName>
    </submittedName>
</protein>
<keyword evidence="12" id="KW-0255">Endonuclease</keyword>
<evidence type="ECO:0000256" key="9">
    <source>
        <dbReference type="ARBA" id="ARBA00023204"/>
    </source>
</evidence>
<dbReference type="GO" id="GO:0046872">
    <property type="term" value="F:metal ion binding"/>
    <property type="evidence" value="ECO:0007669"/>
    <property type="project" value="UniProtKB-KW"/>
</dbReference>
<organism evidence="12 13">
    <name type="scientific">Podospora didyma</name>
    <dbReference type="NCBI Taxonomy" id="330526"/>
    <lineage>
        <taxon>Eukaryota</taxon>
        <taxon>Fungi</taxon>
        <taxon>Dikarya</taxon>
        <taxon>Ascomycota</taxon>
        <taxon>Pezizomycotina</taxon>
        <taxon>Sordariomycetes</taxon>
        <taxon>Sordariomycetidae</taxon>
        <taxon>Sordariales</taxon>
        <taxon>Podosporaceae</taxon>
        <taxon>Podospora</taxon>
    </lineage>
</organism>
<dbReference type="PANTHER" id="PTHR15822">
    <property type="entry name" value="TRAF AND TNF RECEPTOR-ASSOCIATED PROTEIN"/>
    <property type="match status" value="1"/>
</dbReference>
<sequence>MPVSGLLRPVSMRNHHSIISPRSPRKQQYLKIAMFTYQRWKKNEPEPITQHYFEYVDGVWSPIEPGSCANNAVEALAKLSILSWNIDFMRNLQEARMKAALNHVRELVKRNEPLPCVVMFNEMVEGDLKLIMTQDWIQKGYRITDISNLYWDSPRYGTTMLVHKSIPVKSIFRVHYANTSMGRDVLFADIELPHENVLRIGSTHLESLIAGPPKRPSQLATAASYMHKVHAGIIGGDMNAIEPFDKTLHLDNKLKDAYLETGGKECSDAGMTWGQMASRWSRERYGLTRMDKLMFCGCLEVESFETFGMDVEVEDEGDRKKLIEDTSADIEKAWVTDHLGVKAVFNLVVPPS</sequence>
<dbReference type="GO" id="GO:0006302">
    <property type="term" value="P:double-strand break repair"/>
    <property type="evidence" value="ECO:0007669"/>
    <property type="project" value="TreeGrafter"/>
</dbReference>
<keyword evidence="10" id="KW-0539">Nucleus</keyword>
<accession>A0AAE0NTV2</accession>
<comment type="cofactor">
    <cofactor evidence="1">
        <name>Mn(2+)</name>
        <dbReference type="ChEBI" id="CHEBI:29035"/>
    </cofactor>
</comment>
<evidence type="ECO:0000259" key="11">
    <source>
        <dbReference type="Pfam" id="PF03372"/>
    </source>
</evidence>
<keyword evidence="8" id="KW-0460">Magnesium</keyword>
<comment type="caution">
    <text evidence="12">The sequence shown here is derived from an EMBL/GenBank/DDBJ whole genome shotgun (WGS) entry which is preliminary data.</text>
</comment>
<evidence type="ECO:0000256" key="7">
    <source>
        <dbReference type="ARBA" id="ARBA00022801"/>
    </source>
</evidence>
<dbReference type="GO" id="GO:0070260">
    <property type="term" value="F:5'-tyrosyl-DNA phosphodiesterase activity"/>
    <property type="evidence" value="ECO:0007669"/>
    <property type="project" value="TreeGrafter"/>
</dbReference>
<dbReference type="GO" id="GO:0005737">
    <property type="term" value="C:cytoplasm"/>
    <property type="evidence" value="ECO:0007669"/>
    <property type="project" value="TreeGrafter"/>
</dbReference>
<keyword evidence="9" id="KW-0234">DNA repair</keyword>
<dbReference type="Pfam" id="PF03372">
    <property type="entry name" value="Exo_endo_phos"/>
    <property type="match status" value="1"/>
</dbReference>
<dbReference type="SUPFAM" id="SSF56219">
    <property type="entry name" value="DNase I-like"/>
    <property type="match status" value="1"/>
</dbReference>
<proteinExistence type="predicted"/>
<evidence type="ECO:0000256" key="8">
    <source>
        <dbReference type="ARBA" id="ARBA00022842"/>
    </source>
</evidence>
<evidence type="ECO:0000256" key="10">
    <source>
        <dbReference type="ARBA" id="ARBA00023242"/>
    </source>
</evidence>
<name>A0AAE0NTV2_9PEZI</name>
<keyword evidence="13" id="KW-1185">Reference proteome</keyword>
<evidence type="ECO:0000256" key="2">
    <source>
        <dbReference type="ARBA" id="ARBA00001946"/>
    </source>
</evidence>
<evidence type="ECO:0000256" key="6">
    <source>
        <dbReference type="ARBA" id="ARBA00022763"/>
    </source>
</evidence>
<dbReference type="CDD" id="cd09080">
    <property type="entry name" value="TDP2"/>
    <property type="match status" value="1"/>
</dbReference>
<dbReference type="Gene3D" id="3.60.10.10">
    <property type="entry name" value="Endonuclease/exonuclease/phosphatase"/>
    <property type="match status" value="1"/>
</dbReference>
<keyword evidence="4" id="KW-0540">Nuclease</keyword>
<dbReference type="GO" id="GO:0003697">
    <property type="term" value="F:single-stranded DNA binding"/>
    <property type="evidence" value="ECO:0007669"/>
    <property type="project" value="TreeGrafter"/>
</dbReference>
<dbReference type="Proteomes" id="UP001285441">
    <property type="component" value="Unassembled WGS sequence"/>
</dbReference>
<dbReference type="AlphaFoldDB" id="A0AAE0NTV2"/>
<feature type="domain" description="Endonuclease/exonuclease/phosphatase" evidence="11">
    <location>
        <begin position="82"/>
        <end position="338"/>
    </location>
</feature>
<comment type="subcellular location">
    <subcellularLocation>
        <location evidence="3">Nucleus</location>
        <location evidence="3">PML body</location>
    </subcellularLocation>
</comment>
<evidence type="ECO:0000256" key="5">
    <source>
        <dbReference type="ARBA" id="ARBA00022723"/>
    </source>
</evidence>
<evidence type="ECO:0000256" key="1">
    <source>
        <dbReference type="ARBA" id="ARBA00001936"/>
    </source>
</evidence>
<dbReference type="GO" id="GO:0004519">
    <property type="term" value="F:endonuclease activity"/>
    <property type="evidence" value="ECO:0007669"/>
    <property type="project" value="UniProtKB-KW"/>
</dbReference>
<keyword evidence="6" id="KW-0227">DNA damage</keyword>
<evidence type="ECO:0000313" key="12">
    <source>
        <dbReference type="EMBL" id="KAK3387641.1"/>
    </source>
</evidence>
<dbReference type="PANTHER" id="PTHR15822:SF4">
    <property type="entry name" value="TYROSYL-DNA PHOSPHODIESTERASE 2"/>
    <property type="match status" value="1"/>
</dbReference>
<reference evidence="12" key="1">
    <citation type="journal article" date="2023" name="Mol. Phylogenet. Evol.">
        <title>Genome-scale phylogeny and comparative genomics of the fungal order Sordariales.</title>
        <authorList>
            <person name="Hensen N."/>
            <person name="Bonometti L."/>
            <person name="Westerberg I."/>
            <person name="Brannstrom I.O."/>
            <person name="Guillou S."/>
            <person name="Cros-Aarteil S."/>
            <person name="Calhoun S."/>
            <person name="Haridas S."/>
            <person name="Kuo A."/>
            <person name="Mondo S."/>
            <person name="Pangilinan J."/>
            <person name="Riley R."/>
            <person name="LaButti K."/>
            <person name="Andreopoulos B."/>
            <person name="Lipzen A."/>
            <person name="Chen C."/>
            <person name="Yan M."/>
            <person name="Daum C."/>
            <person name="Ng V."/>
            <person name="Clum A."/>
            <person name="Steindorff A."/>
            <person name="Ohm R.A."/>
            <person name="Martin F."/>
            <person name="Silar P."/>
            <person name="Natvig D.O."/>
            <person name="Lalanne C."/>
            <person name="Gautier V."/>
            <person name="Ament-Velasquez S.L."/>
            <person name="Kruys A."/>
            <person name="Hutchinson M.I."/>
            <person name="Powell A.J."/>
            <person name="Barry K."/>
            <person name="Miller A.N."/>
            <person name="Grigoriev I.V."/>
            <person name="Debuchy R."/>
            <person name="Gladieux P."/>
            <person name="Hiltunen Thoren M."/>
            <person name="Johannesson H."/>
        </authorList>
    </citation>
    <scope>NUCLEOTIDE SEQUENCE</scope>
    <source>
        <strain evidence="12">CBS 232.78</strain>
    </source>
</reference>
<keyword evidence="5" id="KW-0479">Metal-binding</keyword>
<evidence type="ECO:0000256" key="4">
    <source>
        <dbReference type="ARBA" id="ARBA00022722"/>
    </source>
</evidence>
<gene>
    <name evidence="12" type="ORF">B0H63DRAFT_470577</name>
</gene>
<evidence type="ECO:0000256" key="3">
    <source>
        <dbReference type="ARBA" id="ARBA00004322"/>
    </source>
</evidence>
<comment type="cofactor">
    <cofactor evidence="2">
        <name>Mg(2+)</name>
        <dbReference type="ChEBI" id="CHEBI:18420"/>
    </cofactor>
</comment>